<organism evidence="1">
    <name type="scientific">marine sediment metagenome</name>
    <dbReference type="NCBI Taxonomy" id="412755"/>
    <lineage>
        <taxon>unclassified sequences</taxon>
        <taxon>metagenomes</taxon>
        <taxon>ecological metagenomes</taxon>
    </lineage>
</organism>
<accession>A0A0F9J4Y1</accession>
<dbReference type="EMBL" id="LAZR01010838">
    <property type="protein sequence ID" value="KKM64769.1"/>
    <property type="molecule type" value="Genomic_DNA"/>
</dbReference>
<evidence type="ECO:0000313" key="1">
    <source>
        <dbReference type="EMBL" id="KKM64769.1"/>
    </source>
</evidence>
<sequence length="115" mass="12103">MPGAIIERTVTILDGQSLSEEITIEDAVLVSIQPDSAWNTAAISFQARTTDNALGDIKFEGSELTANAIAAEEYVTFTPGKFAGVQFLKVRSGTSAAAVNQTGDSVITLILRGIN</sequence>
<dbReference type="AlphaFoldDB" id="A0A0F9J4Y1"/>
<protein>
    <submittedName>
        <fullName evidence="1">Uncharacterized protein</fullName>
    </submittedName>
</protein>
<comment type="caution">
    <text evidence="1">The sequence shown here is derived from an EMBL/GenBank/DDBJ whole genome shotgun (WGS) entry which is preliminary data.</text>
</comment>
<gene>
    <name evidence="1" type="ORF">LCGC14_1498010</name>
</gene>
<proteinExistence type="predicted"/>
<reference evidence="1" key="1">
    <citation type="journal article" date="2015" name="Nature">
        <title>Complex archaea that bridge the gap between prokaryotes and eukaryotes.</title>
        <authorList>
            <person name="Spang A."/>
            <person name="Saw J.H."/>
            <person name="Jorgensen S.L."/>
            <person name="Zaremba-Niedzwiedzka K."/>
            <person name="Martijn J."/>
            <person name="Lind A.E."/>
            <person name="van Eijk R."/>
            <person name="Schleper C."/>
            <person name="Guy L."/>
            <person name="Ettema T.J."/>
        </authorList>
    </citation>
    <scope>NUCLEOTIDE SEQUENCE</scope>
</reference>
<name>A0A0F9J4Y1_9ZZZZ</name>